<keyword evidence="3" id="KW-1185">Reference proteome</keyword>
<organism evidence="2 3">
    <name type="scientific">Ectopseudomonas mendocina</name>
    <name type="common">Pseudomonas mendocina</name>
    <dbReference type="NCBI Taxonomy" id="300"/>
    <lineage>
        <taxon>Bacteria</taxon>
        <taxon>Pseudomonadati</taxon>
        <taxon>Pseudomonadota</taxon>
        <taxon>Gammaproteobacteria</taxon>
        <taxon>Pseudomonadales</taxon>
        <taxon>Pseudomonadaceae</taxon>
        <taxon>Ectopseudomonas</taxon>
    </lineage>
</organism>
<protein>
    <submittedName>
        <fullName evidence="2">HDOD domain-containing protein</fullName>
    </submittedName>
</protein>
<dbReference type="PANTHER" id="PTHR33525">
    <property type="match status" value="1"/>
</dbReference>
<reference evidence="2 3" key="1">
    <citation type="submission" date="2024-03" db="EMBL/GenBank/DDBJ databases">
        <title>Complete genome of BD2.</title>
        <authorList>
            <person name="Cao G."/>
        </authorList>
    </citation>
    <scope>NUCLEOTIDE SEQUENCE [LARGE SCALE GENOMIC DNA]</scope>
    <source>
        <strain evidence="2 3">BD2</strain>
    </source>
</reference>
<dbReference type="PANTHER" id="PTHR33525:SF5">
    <property type="entry name" value="TWO COMPONENT SIGNAL TRANSDUCTION SYSTEM RESPONSE REGULATOR"/>
    <property type="match status" value="1"/>
</dbReference>
<proteinExistence type="predicted"/>
<dbReference type="EMBL" id="CP148074">
    <property type="protein sequence ID" value="WXL25214.1"/>
    <property type="molecule type" value="Genomic_DNA"/>
</dbReference>
<dbReference type="Gene3D" id="1.10.3210.10">
    <property type="entry name" value="Hypothetical protein af1432"/>
    <property type="match status" value="1"/>
</dbReference>
<accession>A0ABZ2RDV6</accession>
<dbReference type="SUPFAM" id="SSF109604">
    <property type="entry name" value="HD-domain/PDEase-like"/>
    <property type="match status" value="1"/>
</dbReference>
<gene>
    <name evidence="2" type="ORF">WG219_18210</name>
</gene>
<feature type="domain" description="HDOD" evidence="1">
    <location>
        <begin position="23"/>
        <end position="214"/>
    </location>
</feature>
<name>A0ABZ2RDV6_ECTME</name>
<dbReference type="InterPro" id="IPR013976">
    <property type="entry name" value="HDOD"/>
</dbReference>
<dbReference type="Proteomes" id="UP001476583">
    <property type="component" value="Chromosome"/>
</dbReference>
<evidence type="ECO:0000259" key="1">
    <source>
        <dbReference type="PROSITE" id="PS51833"/>
    </source>
</evidence>
<sequence>MPNSPHTPRTLTDWLKQLDTPLLPASSESVQKMRRGLMDSNCSMRELAELMSHCPALALAVLREANRSTSTLSNKTESLEAALNRLGLKRAEALLSQLPTAAETALPPALRQIQLISLHASQQASGLFSARLARLWQEIHWGSLLFLAPVWVLVAHKPELFEAWEQRILINKEPASRVEQELLGMPLLTLCLALSEHWQLPDWIIQGYRLLLNDRRLLVKALHLARDSDNPLRQQQNLDADASLCRWLTQPANSILLANGLAISAHYAWNSDHNLRWQRLTSLFLKVPLTDLQQLVHQNAVNSARQHARTGLWHPAESLLWPWPERRLQAIVKHSKVELSQEWRQLCLQLLANPTQFSNVLQLTDTANQALKAGGFTRILLFLADRQHSRLQAQQQTGLDKACVGMALAPQQSQVLRGLLEEPRQLRLTPANVAKFSALLPGALKSLFPSEHWLLRSIAANNRVVMLIVADQDGQPLGDSDMQTFSKTVQCIERALTNFANRGR</sequence>
<dbReference type="PROSITE" id="PS51833">
    <property type="entry name" value="HDOD"/>
    <property type="match status" value="1"/>
</dbReference>
<evidence type="ECO:0000313" key="2">
    <source>
        <dbReference type="EMBL" id="WXL25214.1"/>
    </source>
</evidence>
<dbReference type="Pfam" id="PF08668">
    <property type="entry name" value="HDOD"/>
    <property type="match status" value="1"/>
</dbReference>
<evidence type="ECO:0000313" key="3">
    <source>
        <dbReference type="Proteomes" id="UP001476583"/>
    </source>
</evidence>
<dbReference type="InterPro" id="IPR052340">
    <property type="entry name" value="RNase_Y/CdgJ"/>
</dbReference>